<dbReference type="InterPro" id="IPR036986">
    <property type="entry name" value="S4_RNA-bd_sf"/>
</dbReference>
<evidence type="ECO:0000256" key="2">
    <source>
        <dbReference type="ARBA" id="ARBA00022884"/>
    </source>
</evidence>
<dbReference type="PROSITE" id="PS01149">
    <property type="entry name" value="PSI_RSU"/>
    <property type="match status" value="1"/>
</dbReference>
<dbReference type="NCBIfam" id="TIGR00093">
    <property type="entry name" value="pseudouridine synthase"/>
    <property type="match status" value="1"/>
</dbReference>
<dbReference type="SMART" id="SM00363">
    <property type="entry name" value="S4"/>
    <property type="match status" value="1"/>
</dbReference>
<dbReference type="Gene3D" id="3.30.70.580">
    <property type="entry name" value="Pseudouridine synthase I, catalytic domain, N-terminal subdomain"/>
    <property type="match status" value="1"/>
</dbReference>
<evidence type="ECO:0000259" key="6">
    <source>
        <dbReference type="SMART" id="SM00363"/>
    </source>
</evidence>
<gene>
    <name evidence="7" type="ORF">ENW00_07740</name>
</gene>
<comment type="similarity">
    <text evidence="1 5">Belongs to the pseudouridine synthase RsuA family.</text>
</comment>
<dbReference type="InterPro" id="IPR042092">
    <property type="entry name" value="PsdUridine_s_RsuA/RluB/E/F_cat"/>
</dbReference>
<dbReference type="GO" id="GO:0000455">
    <property type="term" value="P:enzyme-directed rRNA pseudouridine synthesis"/>
    <property type="evidence" value="ECO:0007669"/>
    <property type="project" value="UniProtKB-ARBA"/>
</dbReference>
<dbReference type="Pfam" id="PF01479">
    <property type="entry name" value="S4"/>
    <property type="match status" value="1"/>
</dbReference>
<evidence type="ECO:0000313" key="7">
    <source>
        <dbReference type="EMBL" id="HFX14017.1"/>
    </source>
</evidence>
<accession>A0A7C3RN16</accession>
<dbReference type="PROSITE" id="PS50889">
    <property type="entry name" value="S4"/>
    <property type="match status" value="1"/>
</dbReference>
<dbReference type="CDD" id="cd02553">
    <property type="entry name" value="PseudoU_synth_RsuA"/>
    <property type="match status" value="1"/>
</dbReference>
<organism evidence="7">
    <name type="scientific">Dictyoglomus thermophilum</name>
    <dbReference type="NCBI Taxonomy" id="14"/>
    <lineage>
        <taxon>Bacteria</taxon>
        <taxon>Pseudomonadati</taxon>
        <taxon>Dictyoglomota</taxon>
        <taxon>Dictyoglomia</taxon>
        <taxon>Dictyoglomales</taxon>
        <taxon>Dictyoglomaceae</taxon>
        <taxon>Dictyoglomus</taxon>
    </lineage>
</organism>
<dbReference type="GO" id="GO:0120159">
    <property type="term" value="F:rRNA pseudouridine synthase activity"/>
    <property type="evidence" value="ECO:0007669"/>
    <property type="project" value="UniProtKB-ARBA"/>
</dbReference>
<dbReference type="SUPFAM" id="SSF55120">
    <property type="entry name" value="Pseudouridine synthase"/>
    <property type="match status" value="1"/>
</dbReference>
<dbReference type="FunFam" id="3.30.70.1560:FF:000012">
    <property type="entry name" value="Pseudouridine synthase"/>
    <property type="match status" value="1"/>
</dbReference>
<dbReference type="EC" id="5.4.99.-" evidence="5"/>
<dbReference type="EMBL" id="DTIN01000033">
    <property type="protein sequence ID" value="HFX14017.1"/>
    <property type="molecule type" value="Genomic_DNA"/>
</dbReference>
<comment type="caution">
    <text evidence="7">The sequence shown here is derived from an EMBL/GenBank/DDBJ whole genome shotgun (WGS) entry which is preliminary data.</text>
</comment>
<dbReference type="GO" id="GO:0003723">
    <property type="term" value="F:RNA binding"/>
    <property type="evidence" value="ECO:0007669"/>
    <property type="project" value="UniProtKB-KW"/>
</dbReference>
<dbReference type="InterPro" id="IPR002942">
    <property type="entry name" value="S4_RNA-bd"/>
</dbReference>
<proteinExistence type="inferred from homology"/>
<dbReference type="PANTHER" id="PTHR47683:SF4">
    <property type="entry name" value="PSEUDOURIDINE SYNTHASE"/>
    <property type="match status" value="1"/>
</dbReference>
<reference evidence="7" key="1">
    <citation type="journal article" date="2020" name="mSystems">
        <title>Genome- and Community-Level Interaction Insights into Carbon Utilization and Element Cycling Functions of Hydrothermarchaeota in Hydrothermal Sediment.</title>
        <authorList>
            <person name="Zhou Z."/>
            <person name="Liu Y."/>
            <person name="Xu W."/>
            <person name="Pan J."/>
            <person name="Luo Z.H."/>
            <person name="Li M."/>
        </authorList>
    </citation>
    <scope>NUCLEOTIDE SEQUENCE [LARGE SCALE GENOMIC DNA]</scope>
    <source>
        <strain evidence="7">SpSt-81</strain>
    </source>
</reference>
<name>A0A7C3RN16_DICTH</name>
<dbReference type="FunFam" id="3.10.290.10:FF:000003">
    <property type="entry name" value="Pseudouridine synthase"/>
    <property type="match status" value="1"/>
</dbReference>
<dbReference type="Pfam" id="PF00849">
    <property type="entry name" value="PseudoU_synth_2"/>
    <property type="match status" value="1"/>
</dbReference>
<dbReference type="InterPro" id="IPR006145">
    <property type="entry name" value="PsdUridine_synth_RsuA/RluA"/>
</dbReference>
<protein>
    <recommendedName>
        <fullName evidence="5">Pseudouridine synthase</fullName>
        <ecNumber evidence="5">5.4.99.-</ecNumber>
    </recommendedName>
</protein>
<dbReference type="SUPFAM" id="SSF55174">
    <property type="entry name" value="Alpha-L RNA-binding motif"/>
    <property type="match status" value="1"/>
</dbReference>
<keyword evidence="3 5" id="KW-0413">Isomerase</keyword>
<keyword evidence="2 4" id="KW-0694">RNA-binding</keyword>
<dbReference type="AlphaFoldDB" id="A0A7C3RN16"/>
<dbReference type="Gene3D" id="3.30.70.1560">
    <property type="entry name" value="Alpha-L RNA-binding motif"/>
    <property type="match status" value="1"/>
</dbReference>
<dbReference type="Gene3D" id="3.10.290.10">
    <property type="entry name" value="RNA-binding S4 domain"/>
    <property type="match status" value="1"/>
</dbReference>
<dbReference type="CDD" id="cd00165">
    <property type="entry name" value="S4"/>
    <property type="match status" value="1"/>
</dbReference>
<dbReference type="InterPro" id="IPR020094">
    <property type="entry name" value="TruA/RsuA/RluB/E/F_N"/>
</dbReference>
<dbReference type="PANTHER" id="PTHR47683">
    <property type="entry name" value="PSEUDOURIDINE SYNTHASE FAMILY PROTEIN-RELATED"/>
    <property type="match status" value="1"/>
</dbReference>
<dbReference type="InterPro" id="IPR018496">
    <property type="entry name" value="PsdUridine_synth_RsuA/RluB_CS"/>
</dbReference>
<sequence length="242" mass="28345">MRLDRFLVNQGFGSRKEVQKLIKSGVVKVNEEVIDDPSYHIDPNKDIVNIDGEEIEYKENFYFMLNKPKGYITAAYDEKYPTVMDLFSSEPMIDKLFPIGRLDIDTEGLLIITSDGQLAHRITHPKWNIEKEYFVIVDGDVSDIDFSRYEKEGIYLKKEKYKTKPFKVEVLKTSPEESEILITITEGKYHIIKNIMSELKHEVLYLKRVRIGPLRLDEDLAPGEYRELTKEEIDMIKRSVKM</sequence>
<dbReference type="InterPro" id="IPR020103">
    <property type="entry name" value="PsdUridine_synth_cat_dom_sf"/>
</dbReference>
<evidence type="ECO:0000256" key="4">
    <source>
        <dbReference type="PROSITE-ProRule" id="PRU00182"/>
    </source>
</evidence>
<feature type="domain" description="RNA-binding S4" evidence="6">
    <location>
        <begin position="1"/>
        <end position="63"/>
    </location>
</feature>
<evidence type="ECO:0000256" key="3">
    <source>
        <dbReference type="ARBA" id="ARBA00023235"/>
    </source>
</evidence>
<evidence type="ECO:0000256" key="5">
    <source>
        <dbReference type="RuleBase" id="RU003887"/>
    </source>
</evidence>
<evidence type="ECO:0000256" key="1">
    <source>
        <dbReference type="ARBA" id="ARBA00008348"/>
    </source>
</evidence>
<dbReference type="InterPro" id="IPR050343">
    <property type="entry name" value="RsuA_PseudoU_synthase"/>
</dbReference>
<dbReference type="InterPro" id="IPR000748">
    <property type="entry name" value="PsdUridine_synth_RsuA/RluB/E/F"/>
</dbReference>